<evidence type="ECO:0000313" key="5">
    <source>
        <dbReference type="EMBL" id="VFT98212.1"/>
    </source>
</evidence>
<dbReference type="OrthoDB" id="10268090at2759"/>
<evidence type="ECO:0000256" key="2">
    <source>
        <dbReference type="SAM" id="Phobius"/>
    </source>
</evidence>
<dbReference type="Gene3D" id="3.40.50.720">
    <property type="entry name" value="NAD(P)-binding Rossmann-like Domain"/>
    <property type="match status" value="1"/>
</dbReference>
<keyword evidence="2" id="KW-0812">Transmembrane</keyword>
<name>A0A485LJ27_9STRA</name>
<keyword evidence="2" id="KW-0472">Membrane</keyword>
<dbReference type="Pfam" id="PF03435">
    <property type="entry name" value="Sacchrp_dh_NADP"/>
    <property type="match status" value="1"/>
</dbReference>
<dbReference type="PANTHER" id="PTHR12286">
    <property type="entry name" value="SACCHAROPINE DEHYDROGENASE-LIKE OXIDOREDUCTASE"/>
    <property type="match status" value="1"/>
</dbReference>
<dbReference type="GO" id="GO:0005811">
    <property type="term" value="C:lipid droplet"/>
    <property type="evidence" value="ECO:0007669"/>
    <property type="project" value="TreeGrafter"/>
</dbReference>
<dbReference type="GO" id="GO:0005886">
    <property type="term" value="C:plasma membrane"/>
    <property type="evidence" value="ECO:0007669"/>
    <property type="project" value="TreeGrafter"/>
</dbReference>
<comment type="similarity">
    <text evidence="1">Belongs to the saccharopine dehydrogenase family.</text>
</comment>
<evidence type="ECO:0000313" key="6">
    <source>
        <dbReference type="Proteomes" id="UP000332933"/>
    </source>
</evidence>
<proteinExistence type="inferred from homology"/>
<dbReference type="InterPro" id="IPR051276">
    <property type="entry name" value="Saccharopine_DH-like_oxidrdct"/>
</dbReference>
<evidence type="ECO:0000259" key="3">
    <source>
        <dbReference type="Pfam" id="PF03435"/>
    </source>
</evidence>
<dbReference type="InterPro" id="IPR036291">
    <property type="entry name" value="NAD(P)-bd_dom_sf"/>
</dbReference>
<dbReference type="GO" id="GO:0005739">
    <property type="term" value="C:mitochondrion"/>
    <property type="evidence" value="ECO:0007669"/>
    <property type="project" value="TreeGrafter"/>
</dbReference>
<dbReference type="GO" id="GO:0009247">
    <property type="term" value="P:glycolipid biosynthetic process"/>
    <property type="evidence" value="ECO:0007669"/>
    <property type="project" value="TreeGrafter"/>
</dbReference>
<dbReference type="Proteomes" id="UP000332933">
    <property type="component" value="Unassembled WGS sequence"/>
</dbReference>
<organism evidence="5 6">
    <name type="scientific">Aphanomyces stellatus</name>
    <dbReference type="NCBI Taxonomy" id="120398"/>
    <lineage>
        <taxon>Eukaryota</taxon>
        <taxon>Sar</taxon>
        <taxon>Stramenopiles</taxon>
        <taxon>Oomycota</taxon>
        <taxon>Saprolegniomycetes</taxon>
        <taxon>Saprolegniales</taxon>
        <taxon>Verrucalvaceae</taxon>
        <taxon>Aphanomyces</taxon>
    </lineage>
</organism>
<dbReference type="EMBL" id="VJMH01006979">
    <property type="protein sequence ID" value="KAF0686700.1"/>
    <property type="molecule type" value="Genomic_DNA"/>
</dbReference>
<protein>
    <submittedName>
        <fullName evidence="5">Aste57867_21542 protein</fullName>
    </submittedName>
</protein>
<feature type="domain" description="Saccharopine dehydrogenase NADP binding" evidence="3">
    <location>
        <begin position="7"/>
        <end position="142"/>
    </location>
</feature>
<reference evidence="5 6" key="1">
    <citation type="submission" date="2019-03" db="EMBL/GenBank/DDBJ databases">
        <authorList>
            <person name="Gaulin E."/>
            <person name="Dumas B."/>
        </authorList>
    </citation>
    <scope>NUCLEOTIDE SEQUENCE [LARGE SCALE GENOMIC DNA]</scope>
    <source>
        <strain evidence="5">CBS 568.67</strain>
    </source>
</reference>
<keyword evidence="6" id="KW-1185">Reference proteome</keyword>
<sequence length="416" mass="45048">MAREFDIVVFGASGFTGQYVALYLAKRALELKKPLKWAIAGRSRKKLEDTREWVMRQEPSYKGDDIPIIVADAFDAPSLEAMCSSTAILLTCAGPFLYFGEPVVKACIAAHTHYLDITGEVQFVLETMVKYNAAAQANDCVVVSCVGYDSLPTELSALFAAAQFPSDGCMTSAEVFMGMDSKGGHATTYECVVLMADPAHAVATSRLRRQLPSPSPSAFAGPRLAKSWFGYDARLGKPYFRFTGADPLLLELSQATATTTPAVQTVVYFAIDFVFVLPLVFFGLILATLGRFEWGRQLMIKYPAVFTAGSMTHQGPTPSQLKAASFTTHCFAQGYQDKTKLQDSPDWHVHVRLDGPEPGYVATPILMVESALCVWRGEVKARGVVSPGVAFRGTTIIDSLNTQGIAFTAVKSGAVA</sequence>
<evidence type="ECO:0000256" key="1">
    <source>
        <dbReference type="ARBA" id="ARBA00038048"/>
    </source>
</evidence>
<dbReference type="AlphaFoldDB" id="A0A485LJ27"/>
<feature type="transmembrane region" description="Helical" evidence="2">
    <location>
        <begin position="266"/>
        <end position="289"/>
    </location>
</feature>
<dbReference type="PANTHER" id="PTHR12286:SF5">
    <property type="entry name" value="SACCHAROPINE DEHYDROGENASE-LIKE OXIDOREDUCTASE"/>
    <property type="match status" value="1"/>
</dbReference>
<reference evidence="4" key="2">
    <citation type="submission" date="2019-06" db="EMBL/GenBank/DDBJ databases">
        <title>Genomics analysis of Aphanomyces spp. identifies a new class of oomycete effector associated with host adaptation.</title>
        <authorList>
            <person name="Gaulin E."/>
        </authorList>
    </citation>
    <scope>NUCLEOTIDE SEQUENCE</scope>
    <source>
        <strain evidence="4">CBS 578.67</strain>
    </source>
</reference>
<accession>A0A485LJ27</accession>
<dbReference type="SUPFAM" id="SSF51735">
    <property type="entry name" value="NAD(P)-binding Rossmann-fold domains"/>
    <property type="match status" value="1"/>
</dbReference>
<dbReference type="InterPro" id="IPR005097">
    <property type="entry name" value="Sacchrp_dh_NADP-bd"/>
</dbReference>
<keyword evidence="2" id="KW-1133">Transmembrane helix</keyword>
<gene>
    <name evidence="5" type="primary">Aste57867_21542</name>
    <name evidence="4" type="ORF">As57867_021473</name>
    <name evidence="5" type="ORF">ASTE57867_21542</name>
</gene>
<evidence type="ECO:0000313" key="4">
    <source>
        <dbReference type="EMBL" id="KAF0686700.1"/>
    </source>
</evidence>
<dbReference type="EMBL" id="CAADRA010007005">
    <property type="protein sequence ID" value="VFT98212.1"/>
    <property type="molecule type" value="Genomic_DNA"/>
</dbReference>